<dbReference type="GO" id="GO:0005525">
    <property type="term" value="F:GTP binding"/>
    <property type="evidence" value="ECO:0007669"/>
    <property type="project" value="UniProtKB-KW"/>
</dbReference>
<dbReference type="Gene3D" id="3.40.50.300">
    <property type="entry name" value="P-loop containing nucleotide triphosphate hydrolases"/>
    <property type="match status" value="1"/>
</dbReference>
<dbReference type="Proteomes" id="UP000501466">
    <property type="component" value="Chromosome"/>
</dbReference>
<gene>
    <name evidence="8" type="ORF">THMIRHAT_23710</name>
</gene>
<keyword evidence="3" id="KW-0378">Hydrolase</keyword>
<sequence>MTPHERYVKLEQHLAQENPVLLDIIKTYQALDKVGYKTGLLNRDQSYATDISWWPLISVLGTFSAGKSSFINQYTGKAVQSTGNQAVDDKFTVICYGSGDEVNTLPGLALNADPRFPFFGISEEINKVEQGEGQRIDSYLQLKTVPSEILKGKILIDSPGFDADSQRNATLRITNHIMDMSDLVLVFFDARHPEPGAMRDTLQHLVATSVGRHDADKILFILNQIDTAAQEDNPEEVIGSWQRAIAQEGLIAGNFYAIYNEALSNKIADEALANRFKRKKNVDLARIESRMEKVSTERAYRIAHGAQHIAEELETVKLPLLKQAIKSWRRKVLTLDIVIFGAILVAMVWGGMQMPNFVANVQAWLLSDIIYGGSAAFIALILVFMGHFTFRKKMAVWDAKRLSQTHPDIANALLYNNRFWRGMHHALPRGWGSKTSTQLTKIVKSSKDAIQKLTDQFADPSGHLKAKKESEAVAALEALKASEAEHQAALAKAQPKLELPAEKVETVIEEVQPVAEVTAPEKVEASAKA</sequence>
<dbReference type="RefSeq" id="WP_173292329.1">
    <property type="nucleotide sequence ID" value="NZ_AP021888.1"/>
</dbReference>
<evidence type="ECO:0000313" key="8">
    <source>
        <dbReference type="EMBL" id="BBP44625.1"/>
    </source>
</evidence>
<dbReference type="KEGG" id="tzo:THMIRHAT_23710"/>
<proteinExistence type="predicted"/>
<dbReference type="Pfam" id="PF00350">
    <property type="entry name" value="Dynamin_N"/>
    <property type="match status" value="1"/>
</dbReference>
<evidence type="ECO:0000256" key="1">
    <source>
        <dbReference type="ARBA" id="ARBA00004370"/>
    </source>
</evidence>
<protein>
    <recommendedName>
        <fullName evidence="7">Dynamin N-terminal domain-containing protein</fullName>
    </recommendedName>
</protein>
<feature type="transmembrane region" description="Helical" evidence="6">
    <location>
        <begin position="369"/>
        <end position="390"/>
    </location>
</feature>
<dbReference type="EMBL" id="AP021888">
    <property type="protein sequence ID" value="BBP44625.1"/>
    <property type="molecule type" value="Genomic_DNA"/>
</dbReference>
<keyword evidence="9" id="KW-1185">Reference proteome</keyword>
<dbReference type="SUPFAM" id="SSF52540">
    <property type="entry name" value="P-loop containing nucleoside triphosphate hydrolases"/>
    <property type="match status" value="1"/>
</dbReference>
<comment type="subcellular location">
    <subcellularLocation>
        <location evidence="1">Membrane</location>
    </subcellularLocation>
</comment>
<dbReference type="PANTHER" id="PTHR10465">
    <property type="entry name" value="TRANSMEMBRANE GTPASE FZO1"/>
    <property type="match status" value="1"/>
</dbReference>
<dbReference type="PANTHER" id="PTHR10465:SF0">
    <property type="entry name" value="SARCALUMENIN"/>
    <property type="match status" value="1"/>
</dbReference>
<evidence type="ECO:0000256" key="4">
    <source>
        <dbReference type="ARBA" id="ARBA00023134"/>
    </source>
</evidence>
<feature type="transmembrane region" description="Helical" evidence="6">
    <location>
        <begin position="332"/>
        <end position="349"/>
    </location>
</feature>
<dbReference type="GO" id="GO:0003924">
    <property type="term" value="F:GTPase activity"/>
    <property type="evidence" value="ECO:0007669"/>
    <property type="project" value="InterPro"/>
</dbReference>
<keyword evidence="5 6" id="KW-0472">Membrane</keyword>
<evidence type="ECO:0000259" key="7">
    <source>
        <dbReference type="Pfam" id="PF00350"/>
    </source>
</evidence>
<dbReference type="GO" id="GO:0008053">
    <property type="term" value="P:mitochondrial fusion"/>
    <property type="evidence" value="ECO:0007669"/>
    <property type="project" value="TreeGrafter"/>
</dbReference>
<dbReference type="InterPro" id="IPR027417">
    <property type="entry name" value="P-loop_NTPase"/>
</dbReference>
<dbReference type="InterPro" id="IPR045063">
    <property type="entry name" value="Dynamin_N"/>
</dbReference>
<evidence type="ECO:0000256" key="6">
    <source>
        <dbReference type="SAM" id="Phobius"/>
    </source>
</evidence>
<name>A0A6F8PR85_9GAMM</name>
<organism evidence="8 9">
    <name type="scientific">Thiosulfativibrio zosterae</name>
    <dbReference type="NCBI Taxonomy" id="2675053"/>
    <lineage>
        <taxon>Bacteria</taxon>
        <taxon>Pseudomonadati</taxon>
        <taxon>Pseudomonadota</taxon>
        <taxon>Gammaproteobacteria</taxon>
        <taxon>Thiotrichales</taxon>
        <taxon>Piscirickettsiaceae</taxon>
        <taxon>Thiosulfativibrio</taxon>
    </lineage>
</organism>
<keyword evidence="6" id="KW-1133">Transmembrane helix</keyword>
<keyword evidence="2" id="KW-0547">Nucleotide-binding</keyword>
<dbReference type="GO" id="GO:0016020">
    <property type="term" value="C:membrane"/>
    <property type="evidence" value="ECO:0007669"/>
    <property type="project" value="UniProtKB-SubCell"/>
</dbReference>
<evidence type="ECO:0000256" key="3">
    <source>
        <dbReference type="ARBA" id="ARBA00022801"/>
    </source>
</evidence>
<keyword evidence="4" id="KW-0342">GTP-binding</keyword>
<evidence type="ECO:0000256" key="2">
    <source>
        <dbReference type="ARBA" id="ARBA00022741"/>
    </source>
</evidence>
<evidence type="ECO:0000256" key="5">
    <source>
        <dbReference type="ARBA" id="ARBA00023136"/>
    </source>
</evidence>
<evidence type="ECO:0000313" key="9">
    <source>
        <dbReference type="Proteomes" id="UP000501466"/>
    </source>
</evidence>
<dbReference type="InterPro" id="IPR027094">
    <property type="entry name" value="Mitofusin_fam"/>
</dbReference>
<keyword evidence="6" id="KW-0812">Transmembrane</keyword>
<feature type="domain" description="Dynamin N-terminal" evidence="7">
    <location>
        <begin position="57"/>
        <end position="223"/>
    </location>
</feature>
<reference evidence="9" key="1">
    <citation type="submission" date="2019-11" db="EMBL/GenBank/DDBJ databases">
        <title>Isolation and characterization of two novel species in the genus Thiomicrorhabdus.</title>
        <authorList>
            <person name="Mochizuki J."/>
            <person name="Kojima H."/>
            <person name="Fukui M."/>
        </authorList>
    </citation>
    <scope>NUCLEOTIDE SEQUENCE [LARGE SCALE GENOMIC DNA]</scope>
    <source>
        <strain evidence="9">AkT22</strain>
    </source>
</reference>
<accession>A0A6F8PR85</accession>
<dbReference type="AlphaFoldDB" id="A0A6F8PR85"/>